<dbReference type="AlphaFoldDB" id="A0A9P0PXT9"/>
<dbReference type="Gene3D" id="3.60.10.10">
    <property type="entry name" value="Endonuclease/exonuclease/phosphatase"/>
    <property type="match status" value="1"/>
</dbReference>
<dbReference type="InterPro" id="IPR036691">
    <property type="entry name" value="Endo/exonu/phosph_ase_sf"/>
</dbReference>
<protein>
    <recommendedName>
        <fullName evidence="3">Reverse transcriptase domain-containing protein</fullName>
    </recommendedName>
</protein>
<dbReference type="Proteomes" id="UP001152888">
    <property type="component" value="Unassembled WGS sequence"/>
</dbReference>
<gene>
    <name evidence="1" type="ORF">ACAOBT_LOCUS26077</name>
</gene>
<dbReference type="EMBL" id="CAKOFQ010007441">
    <property type="protein sequence ID" value="CAH2001258.1"/>
    <property type="molecule type" value="Genomic_DNA"/>
</dbReference>
<keyword evidence="2" id="KW-1185">Reference proteome</keyword>
<reference evidence="1" key="1">
    <citation type="submission" date="2022-03" db="EMBL/GenBank/DDBJ databases">
        <authorList>
            <person name="Sayadi A."/>
        </authorList>
    </citation>
    <scope>NUCLEOTIDE SEQUENCE</scope>
</reference>
<organism evidence="1 2">
    <name type="scientific">Acanthoscelides obtectus</name>
    <name type="common">Bean weevil</name>
    <name type="synonym">Bruchus obtectus</name>
    <dbReference type="NCBI Taxonomy" id="200917"/>
    <lineage>
        <taxon>Eukaryota</taxon>
        <taxon>Metazoa</taxon>
        <taxon>Ecdysozoa</taxon>
        <taxon>Arthropoda</taxon>
        <taxon>Hexapoda</taxon>
        <taxon>Insecta</taxon>
        <taxon>Pterygota</taxon>
        <taxon>Neoptera</taxon>
        <taxon>Endopterygota</taxon>
        <taxon>Coleoptera</taxon>
        <taxon>Polyphaga</taxon>
        <taxon>Cucujiformia</taxon>
        <taxon>Chrysomeloidea</taxon>
        <taxon>Chrysomelidae</taxon>
        <taxon>Bruchinae</taxon>
        <taxon>Bruchini</taxon>
        <taxon>Acanthoscelides</taxon>
    </lineage>
</organism>
<sequence>MDKLGSMKPGHLNMRSLMSDFAAIIDLIQTERFSIFAVSETWLCQDITNDAVSINNYNLFRSTEYPAVAE</sequence>
<accession>A0A9P0PXT9</accession>
<name>A0A9P0PXT9_ACAOB</name>
<evidence type="ECO:0008006" key="3">
    <source>
        <dbReference type="Google" id="ProtNLM"/>
    </source>
</evidence>
<evidence type="ECO:0000313" key="1">
    <source>
        <dbReference type="EMBL" id="CAH2001258.1"/>
    </source>
</evidence>
<comment type="caution">
    <text evidence="1">The sequence shown here is derived from an EMBL/GenBank/DDBJ whole genome shotgun (WGS) entry which is preliminary data.</text>
</comment>
<proteinExistence type="predicted"/>
<evidence type="ECO:0000313" key="2">
    <source>
        <dbReference type="Proteomes" id="UP001152888"/>
    </source>
</evidence>
<dbReference type="OrthoDB" id="6768273at2759"/>